<dbReference type="RefSeq" id="WP_189171401.1">
    <property type="nucleotide sequence ID" value="NZ_BMQB01000008.1"/>
</dbReference>
<accession>A0A8J3B9T2</accession>
<evidence type="ECO:0000313" key="1">
    <source>
        <dbReference type="EMBL" id="GGK03487.1"/>
    </source>
</evidence>
<reference evidence="1" key="2">
    <citation type="submission" date="2020-09" db="EMBL/GenBank/DDBJ databases">
        <authorList>
            <person name="Sun Q."/>
            <person name="Ohkuma M."/>
        </authorList>
    </citation>
    <scope>NUCLEOTIDE SEQUENCE</scope>
    <source>
        <strain evidence="1">JCM 3090</strain>
    </source>
</reference>
<sequence length="71" mass="7447">MGFTSYGAVPVRYGEGLADGTAVAPGIPLPVPDPSAARLRELADPYDRGVLRVHLRAVRPLARAADAHRAA</sequence>
<organism evidence="1 2">
    <name type="scientific">Pilimelia anulata</name>
    <dbReference type="NCBI Taxonomy" id="53371"/>
    <lineage>
        <taxon>Bacteria</taxon>
        <taxon>Bacillati</taxon>
        <taxon>Actinomycetota</taxon>
        <taxon>Actinomycetes</taxon>
        <taxon>Micromonosporales</taxon>
        <taxon>Micromonosporaceae</taxon>
        <taxon>Pilimelia</taxon>
    </lineage>
</organism>
<name>A0A8J3B9T2_9ACTN</name>
<dbReference type="Proteomes" id="UP000649739">
    <property type="component" value="Unassembled WGS sequence"/>
</dbReference>
<evidence type="ECO:0000313" key="2">
    <source>
        <dbReference type="Proteomes" id="UP000649739"/>
    </source>
</evidence>
<comment type="caution">
    <text evidence="1">The sequence shown here is derived from an EMBL/GenBank/DDBJ whole genome shotgun (WGS) entry which is preliminary data.</text>
</comment>
<dbReference type="EMBL" id="BMQB01000008">
    <property type="protein sequence ID" value="GGK03487.1"/>
    <property type="molecule type" value="Genomic_DNA"/>
</dbReference>
<proteinExistence type="predicted"/>
<dbReference type="AlphaFoldDB" id="A0A8J3B9T2"/>
<reference evidence="1" key="1">
    <citation type="journal article" date="2014" name="Int. J. Syst. Evol. Microbiol.">
        <title>Complete genome sequence of Corynebacterium casei LMG S-19264T (=DSM 44701T), isolated from a smear-ripened cheese.</title>
        <authorList>
            <consortium name="US DOE Joint Genome Institute (JGI-PGF)"/>
            <person name="Walter F."/>
            <person name="Albersmeier A."/>
            <person name="Kalinowski J."/>
            <person name="Ruckert C."/>
        </authorList>
    </citation>
    <scope>NUCLEOTIDE SEQUENCE</scope>
    <source>
        <strain evidence="1">JCM 3090</strain>
    </source>
</reference>
<keyword evidence="2" id="KW-1185">Reference proteome</keyword>
<gene>
    <name evidence="1" type="ORF">GCM10010123_36740</name>
</gene>
<protein>
    <submittedName>
        <fullName evidence="1">Uncharacterized protein</fullName>
    </submittedName>
</protein>